<sequence length="55" mass="6814">MNDELFNVVGFEFSNREPLAWSRFFSILIVIYLFYEYRDMIAFYFANLQRVKYII</sequence>
<keyword evidence="1" id="KW-0812">Transmembrane</keyword>
<dbReference type="EMBL" id="AHOR02000026">
    <property type="protein sequence ID" value="EMF82118.1"/>
    <property type="molecule type" value="Genomic_DNA"/>
</dbReference>
<comment type="caution">
    <text evidence="2">The sequence shown here is derived from an EMBL/GenBank/DDBJ whole genome shotgun (WGS) entry which is preliminary data.</text>
</comment>
<organism evidence="2 3">
    <name type="scientific">Leptospira weilii serovar Topaz str. LT2116</name>
    <dbReference type="NCBI Taxonomy" id="1088540"/>
    <lineage>
        <taxon>Bacteria</taxon>
        <taxon>Pseudomonadati</taxon>
        <taxon>Spirochaetota</taxon>
        <taxon>Spirochaetia</taxon>
        <taxon>Leptospirales</taxon>
        <taxon>Leptospiraceae</taxon>
        <taxon>Leptospira</taxon>
    </lineage>
</organism>
<name>M3EM72_9LEPT</name>
<gene>
    <name evidence="2" type="ORF">LEP1GSC188_3360</name>
</gene>
<evidence type="ECO:0000313" key="3">
    <source>
        <dbReference type="Proteomes" id="UP000011770"/>
    </source>
</evidence>
<keyword evidence="1" id="KW-1133">Transmembrane helix</keyword>
<proteinExistence type="predicted"/>
<evidence type="ECO:0000256" key="1">
    <source>
        <dbReference type="SAM" id="Phobius"/>
    </source>
</evidence>
<keyword evidence="1" id="KW-0472">Membrane</keyword>
<evidence type="ECO:0000313" key="2">
    <source>
        <dbReference type="EMBL" id="EMF82118.1"/>
    </source>
</evidence>
<reference evidence="2 3" key="1">
    <citation type="submission" date="2013-01" db="EMBL/GenBank/DDBJ databases">
        <authorList>
            <person name="Harkins D.M."/>
            <person name="Durkin A.S."/>
            <person name="Brinkac L.M."/>
            <person name="Haft D.H."/>
            <person name="Selengut J.D."/>
            <person name="Sanka R."/>
            <person name="DePew J."/>
            <person name="Purushe J."/>
            <person name="Tulsiani S.M."/>
            <person name="Graham G.C."/>
            <person name="Burns M.-A."/>
            <person name="Dohnt M.F."/>
            <person name="Smythe L.D."/>
            <person name="McKay D.B."/>
            <person name="Craig S.B."/>
            <person name="Vinetz J.M."/>
            <person name="Sutton G.G."/>
            <person name="Nierman W.C."/>
            <person name="Fouts D.E."/>
        </authorList>
    </citation>
    <scope>NUCLEOTIDE SEQUENCE [LARGE SCALE GENOMIC DNA]</scope>
    <source>
        <strain evidence="2 3">LT2116</strain>
    </source>
</reference>
<protein>
    <submittedName>
        <fullName evidence="2">Uncharacterized protein</fullName>
    </submittedName>
</protein>
<feature type="transmembrane region" description="Helical" evidence="1">
    <location>
        <begin position="20"/>
        <end position="37"/>
    </location>
</feature>
<accession>M3EM72</accession>
<dbReference type="Proteomes" id="UP000011770">
    <property type="component" value="Unassembled WGS sequence"/>
</dbReference>
<dbReference type="AlphaFoldDB" id="M3EM72"/>